<name>A0A102L2Q2_9BURK</name>
<dbReference type="Pfam" id="PF00239">
    <property type="entry name" value="Resolvase"/>
    <property type="match status" value="1"/>
</dbReference>
<dbReference type="GO" id="GO:0000150">
    <property type="term" value="F:DNA strand exchange activity"/>
    <property type="evidence" value="ECO:0007669"/>
    <property type="project" value="InterPro"/>
</dbReference>
<evidence type="ECO:0000256" key="3">
    <source>
        <dbReference type="ARBA" id="ARBA00023172"/>
    </source>
</evidence>
<dbReference type="Gene3D" id="3.40.50.1390">
    <property type="entry name" value="Resolvase, N-terminal catalytic domain"/>
    <property type="match status" value="1"/>
</dbReference>
<evidence type="ECO:0000313" key="6">
    <source>
        <dbReference type="EMBL" id="KUZ85999.1"/>
    </source>
</evidence>
<evidence type="ECO:0000256" key="2">
    <source>
        <dbReference type="ARBA" id="ARBA00023125"/>
    </source>
</evidence>
<protein>
    <submittedName>
        <fullName evidence="6">Resolvase</fullName>
    </submittedName>
</protein>
<dbReference type="RefSeq" id="WP_059635946.1">
    <property type="nucleotide sequence ID" value="NZ_LOTK01000087.1"/>
</dbReference>
<dbReference type="SUPFAM" id="SSF53041">
    <property type="entry name" value="Resolvase-like"/>
    <property type="match status" value="1"/>
</dbReference>
<dbReference type="Gene3D" id="1.10.10.60">
    <property type="entry name" value="Homeodomain-like"/>
    <property type="match status" value="1"/>
</dbReference>
<dbReference type="PANTHER" id="PTHR30461:SF2">
    <property type="entry name" value="SERINE RECOMBINASE PINE-RELATED"/>
    <property type="match status" value="1"/>
</dbReference>
<feature type="region of interest" description="Disordered" evidence="4">
    <location>
        <begin position="131"/>
        <end position="157"/>
    </location>
</feature>
<dbReference type="SMART" id="SM00857">
    <property type="entry name" value="Resolvase"/>
    <property type="match status" value="1"/>
</dbReference>
<feature type="domain" description="Resolvase/invertase-type recombinase catalytic" evidence="5">
    <location>
        <begin position="4"/>
        <end position="145"/>
    </location>
</feature>
<comment type="similarity">
    <text evidence="1">Belongs to the site-specific recombinase resolvase family.</text>
</comment>
<evidence type="ECO:0000256" key="1">
    <source>
        <dbReference type="ARBA" id="ARBA00009913"/>
    </source>
</evidence>
<dbReference type="EMBL" id="LOTN01000051">
    <property type="protein sequence ID" value="KUZ85999.1"/>
    <property type="molecule type" value="Genomic_DNA"/>
</dbReference>
<dbReference type="InterPro" id="IPR036162">
    <property type="entry name" value="Resolvase-like_N_sf"/>
</dbReference>
<dbReference type="SUPFAM" id="SSF46689">
    <property type="entry name" value="Homeodomain-like"/>
    <property type="match status" value="1"/>
</dbReference>
<evidence type="ECO:0000256" key="4">
    <source>
        <dbReference type="SAM" id="MobiDB-lite"/>
    </source>
</evidence>
<evidence type="ECO:0000313" key="7">
    <source>
        <dbReference type="Proteomes" id="UP000065521"/>
    </source>
</evidence>
<dbReference type="GO" id="GO:0003677">
    <property type="term" value="F:DNA binding"/>
    <property type="evidence" value="ECO:0007669"/>
    <property type="project" value="UniProtKB-KW"/>
</dbReference>
<reference evidence="6 7" key="1">
    <citation type="submission" date="2015-11" db="EMBL/GenBank/DDBJ databases">
        <title>Expanding the genomic diversity of Burkholderia species for the development of highly accurate diagnostics.</title>
        <authorList>
            <person name="Sahl J."/>
            <person name="Keim P."/>
            <person name="Wagner D."/>
        </authorList>
    </citation>
    <scope>NUCLEOTIDE SEQUENCE [LARGE SCALE GENOMIC DNA]</scope>
    <source>
        <strain evidence="6 7">RF32-BP4</strain>
    </source>
</reference>
<dbReference type="InterPro" id="IPR006119">
    <property type="entry name" value="Resolv_N"/>
</dbReference>
<keyword evidence="3" id="KW-0233">DNA recombination</keyword>
<evidence type="ECO:0000259" key="5">
    <source>
        <dbReference type="SMART" id="SM00857"/>
    </source>
</evidence>
<proteinExistence type="inferred from homology"/>
<keyword evidence="2" id="KW-0238">DNA-binding</keyword>
<dbReference type="InterPro" id="IPR050639">
    <property type="entry name" value="SSR_resolvase"/>
</dbReference>
<dbReference type="Proteomes" id="UP000065521">
    <property type="component" value="Unassembled WGS sequence"/>
</dbReference>
<comment type="caution">
    <text evidence="6">The sequence shown here is derived from an EMBL/GenBank/DDBJ whole genome shotgun (WGS) entry which is preliminary data.</text>
</comment>
<accession>A0A102L2Q2</accession>
<dbReference type="CDD" id="cd00569">
    <property type="entry name" value="HTH_Hin_like"/>
    <property type="match status" value="1"/>
</dbReference>
<dbReference type="Pfam" id="PF02796">
    <property type="entry name" value="HTH_7"/>
    <property type="match status" value="1"/>
</dbReference>
<dbReference type="InterPro" id="IPR006120">
    <property type="entry name" value="Resolvase_HTH_dom"/>
</dbReference>
<dbReference type="InterPro" id="IPR009057">
    <property type="entry name" value="Homeodomain-like_sf"/>
</dbReference>
<organism evidence="6 7">
    <name type="scientific">Burkholderia ubonensis</name>
    <dbReference type="NCBI Taxonomy" id="101571"/>
    <lineage>
        <taxon>Bacteria</taxon>
        <taxon>Pseudomonadati</taxon>
        <taxon>Pseudomonadota</taxon>
        <taxon>Betaproteobacteria</taxon>
        <taxon>Burkholderiales</taxon>
        <taxon>Burkholderiaceae</taxon>
        <taxon>Burkholderia</taxon>
        <taxon>Burkholderia cepacia complex</taxon>
    </lineage>
</organism>
<gene>
    <name evidence="6" type="ORF">WI38_24190</name>
</gene>
<sequence length="199" mass="21843">MQRTYFYINSAADSHVPEQELIAFDKAGYTIVLNRIATDHVPSHVAAAERPELKGLLRRAAPGDLLVVLELAALGCSARDVLSTLMHCRSERISVRCVELGNVDLAGRSEPQAVRTLKAIVRMEIVTRSQRSRDGLKSAQDSGRRTGRPASLSHQDRERVMRALDKGLSISEIARRFGTSRQTVMRIRASAAAAAAAQR</sequence>
<dbReference type="PANTHER" id="PTHR30461">
    <property type="entry name" value="DNA-INVERTASE FROM LAMBDOID PROPHAGE"/>
    <property type="match status" value="1"/>
</dbReference>
<dbReference type="AlphaFoldDB" id="A0A102L2Q2"/>